<feature type="transmembrane region" description="Helical" evidence="1">
    <location>
        <begin position="105"/>
        <end position="123"/>
    </location>
</feature>
<organism evidence="2 3">
    <name type="scientific">Mycoplasmopsis bovis</name>
    <name type="common">Mycoplasma bovis</name>
    <dbReference type="NCBI Taxonomy" id="28903"/>
    <lineage>
        <taxon>Bacteria</taxon>
        <taxon>Bacillati</taxon>
        <taxon>Mycoplasmatota</taxon>
        <taxon>Mycoplasmoidales</taxon>
        <taxon>Metamycoplasmataceae</taxon>
        <taxon>Mycoplasmopsis</taxon>
    </lineage>
</organism>
<keyword evidence="1" id="KW-1133">Transmembrane helix</keyword>
<sequence length="155" mass="17363">MPCFSNKLFNGLIASITASYAFFSLILSLINCFLFFKYLIKNNPRERPSKIAPNIGETITLTKSLVLYDLSFMCGNICSHKTSPNQTNSKIEMTKKAINKPRKDLVAFCVLLFLIALFSYFLAKDLHSSLEIPDCATALSKYSFAFSINISFSGK</sequence>
<gene>
    <name evidence="2" type="ORF">BC94_0104</name>
</gene>
<keyword evidence="1" id="KW-0472">Membrane</keyword>
<dbReference type="Proteomes" id="UP000076372">
    <property type="component" value="Chromosome"/>
</dbReference>
<protein>
    <submittedName>
        <fullName evidence="2">Uncharacterized protein</fullName>
    </submittedName>
</protein>
<keyword evidence="1" id="KW-0812">Transmembrane</keyword>
<proteinExistence type="predicted"/>
<evidence type="ECO:0000313" key="3">
    <source>
        <dbReference type="Proteomes" id="UP000076372"/>
    </source>
</evidence>
<accession>A0A8D4D5W7</accession>
<dbReference type="EMBL" id="CP007590">
    <property type="protein sequence ID" value="AMW25453.1"/>
    <property type="molecule type" value="Genomic_DNA"/>
</dbReference>
<dbReference type="AlphaFoldDB" id="A0A8D4D5W7"/>
<reference evidence="2 3" key="1">
    <citation type="submission" date="2014-04" db="EMBL/GenBank/DDBJ databases">
        <title>Complete genome sequence of Mycoplasma bovis attenuated strain P150.</title>
        <authorList>
            <person name="Qi J."/>
            <person name="Guo A."/>
        </authorList>
    </citation>
    <scope>NUCLEOTIDE SEQUENCE [LARGE SCALE GENOMIC DNA]</scope>
    <source>
        <strain evidence="2 3">HB0801-P150</strain>
    </source>
</reference>
<evidence type="ECO:0000313" key="2">
    <source>
        <dbReference type="EMBL" id="AMW25453.1"/>
    </source>
</evidence>
<feature type="transmembrane region" description="Helical" evidence="1">
    <location>
        <begin position="20"/>
        <end position="40"/>
    </location>
</feature>
<evidence type="ECO:0000256" key="1">
    <source>
        <dbReference type="SAM" id="Phobius"/>
    </source>
</evidence>
<name>A0A8D4D5W7_MYCBV</name>